<dbReference type="Gene3D" id="3.30.1370.10">
    <property type="entry name" value="K Homology domain, type 1"/>
    <property type="match status" value="1"/>
</dbReference>
<feature type="domain" description="K Homology" evidence="3">
    <location>
        <begin position="133"/>
        <end position="228"/>
    </location>
</feature>
<evidence type="ECO:0000256" key="1">
    <source>
        <dbReference type="ARBA" id="ARBA00022884"/>
    </source>
</evidence>
<feature type="region of interest" description="Disordered" evidence="2">
    <location>
        <begin position="258"/>
        <end position="283"/>
    </location>
</feature>
<comment type="caution">
    <text evidence="4">The sequence shown here is derived from an EMBL/GenBank/DDBJ whole genome shotgun (WGS) entry which is preliminary data.</text>
</comment>
<dbReference type="EMBL" id="CACSLK010027843">
    <property type="protein sequence ID" value="CAA0834197.1"/>
    <property type="molecule type" value="Genomic_DNA"/>
</dbReference>
<sequence length="661" mass="72230">MFAKKSGFVIPKNKLSGSLVPIHRGTKKGDAELVNEEATNQVARKTKWGPDLSLDTCVRKGRALAYQTRINQISEQLTLGTTELERHCDSLSMSDHQFSKEESDLLELERREIIGEVLKLNPAYKAPADYKPLLKEVKVPIPIKEHPGYNFIGLVFGPANDTQKRLEKETGAKIQVYGIKSDARGKVEITPTDGKEIDNVYQDLYVQVSADTFEKIDAAVALIELLLTTVSVNPVPSSTTPTSVPDTMNTNQKMLSPIISPASTNQGTTQPPPPQGQLPQYPQQWIPPNQAHAPTFFPTSSSPSAPLIAQVSSSPLTPTAAMPSLFGIRPAIASSFSPDLQNPSVFPSRPQTAVQPPYMPLGQTEGPRNIPGPSLSGLSYNVPSHGHNNNAMAPQDMVVSMAPTVSIPNKMAMPQFGPPQPETLHFTIQPSVAQPIRPGGQPMPFPQSSAPNSIFRDSQSFDTVKPSQTRPQQSGSGDFTFQPHNRPPNAASQVWQSNQLAPYSERPHHPMLRPGMGNLNPSVVQGFPRPQINHPRALIEMNFAGNPAAPHPHLMMPTASHMQPRNFIHQPPMNNRPGPFPTRPMHILENPVRPHQRFSSPYQHFGSQPGRPFSGPSGGQQVYDPFSPSSVPFNPQMRGKMRAQGGSDPEYEDLMASVGVQ</sequence>
<evidence type="ECO:0000313" key="4">
    <source>
        <dbReference type="EMBL" id="CAA0834197.1"/>
    </source>
</evidence>
<dbReference type="PANTHER" id="PTHR11208">
    <property type="entry name" value="RNA-BINDING PROTEIN RELATED"/>
    <property type="match status" value="1"/>
</dbReference>
<evidence type="ECO:0000259" key="3">
    <source>
        <dbReference type="SMART" id="SM00322"/>
    </source>
</evidence>
<dbReference type="GO" id="GO:0048024">
    <property type="term" value="P:regulation of mRNA splicing, via spliceosome"/>
    <property type="evidence" value="ECO:0007669"/>
    <property type="project" value="TreeGrafter"/>
</dbReference>
<gene>
    <name evidence="4" type="ORF">SHERM_29437</name>
</gene>
<proteinExistence type="predicted"/>
<feature type="region of interest" description="Disordered" evidence="2">
    <location>
        <begin position="433"/>
        <end position="495"/>
    </location>
</feature>
<protein>
    <submittedName>
        <fullName evidence="4">RNA-binding KH domain-containing protein</fullName>
    </submittedName>
</protein>
<dbReference type="GO" id="GO:0003729">
    <property type="term" value="F:mRNA binding"/>
    <property type="evidence" value="ECO:0007669"/>
    <property type="project" value="TreeGrafter"/>
</dbReference>
<dbReference type="Pfam" id="PF22675">
    <property type="entry name" value="KH-I_KHDC4-BBP"/>
    <property type="match status" value="1"/>
</dbReference>
<reference evidence="4" key="1">
    <citation type="submission" date="2019-12" db="EMBL/GenBank/DDBJ databases">
        <authorList>
            <person name="Scholes J."/>
        </authorList>
    </citation>
    <scope>NUCLEOTIDE SEQUENCE</scope>
</reference>
<keyword evidence="1" id="KW-0694">RNA-binding</keyword>
<evidence type="ECO:0000313" key="5">
    <source>
        <dbReference type="Proteomes" id="UP001153555"/>
    </source>
</evidence>
<dbReference type="SUPFAM" id="SSF54791">
    <property type="entry name" value="Eukaryotic type KH-domain (KH-domain type I)"/>
    <property type="match status" value="1"/>
</dbReference>
<organism evidence="4 5">
    <name type="scientific">Striga hermonthica</name>
    <name type="common">Purple witchweed</name>
    <name type="synonym">Buchnera hermonthica</name>
    <dbReference type="NCBI Taxonomy" id="68872"/>
    <lineage>
        <taxon>Eukaryota</taxon>
        <taxon>Viridiplantae</taxon>
        <taxon>Streptophyta</taxon>
        <taxon>Embryophyta</taxon>
        <taxon>Tracheophyta</taxon>
        <taxon>Spermatophyta</taxon>
        <taxon>Magnoliopsida</taxon>
        <taxon>eudicotyledons</taxon>
        <taxon>Gunneridae</taxon>
        <taxon>Pentapetalae</taxon>
        <taxon>asterids</taxon>
        <taxon>lamiids</taxon>
        <taxon>Lamiales</taxon>
        <taxon>Orobanchaceae</taxon>
        <taxon>Buchnereae</taxon>
        <taxon>Striga</taxon>
    </lineage>
</organism>
<accession>A0A9N7NH22</accession>
<dbReference type="InterPro" id="IPR055256">
    <property type="entry name" value="KH_1_KHDC4/BBP-like"/>
</dbReference>
<feature type="compositionally biased region" description="Polar residues" evidence="2">
    <location>
        <begin position="446"/>
        <end position="483"/>
    </location>
</feature>
<dbReference type="OrthoDB" id="6777263at2759"/>
<dbReference type="GO" id="GO:0005634">
    <property type="term" value="C:nucleus"/>
    <property type="evidence" value="ECO:0007669"/>
    <property type="project" value="TreeGrafter"/>
</dbReference>
<dbReference type="AlphaFoldDB" id="A0A9N7NH22"/>
<name>A0A9N7NH22_STRHE</name>
<dbReference type="SMART" id="SM00322">
    <property type="entry name" value="KH"/>
    <property type="match status" value="1"/>
</dbReference>
<dbReference type="InterPro" id="IPR045071">
    <property type="entry name" value="BBP-like"/>
</dbReference>
<keyword evidence="5" id="KW-1185">Reference proteome</keyword>
<feature type="region of interest" description="Disordered" evidence="2">
    <location>
        <begin position="602"/>
        <end position="661"/>
    </location>
</feature>
<dbReference type="PANTHER" id="PTHR11208:SF98">
    <property type="entry name" value="RNA-BINDING KH DOMAIN-CONTAINING PROTEIN"/>
    <property type="match status" value="1"/>
</dbReference>
<dbReference type="InterPro" id="IPR004087">
    <property type="entry name" value="KH_dom"/>
</dbReference>
<dbReference type="InterPro" id="IPR036612">
    <property type="entry name" value="KH_dom_type_1_sf"/>
</dbReference>
<dbReference type="Proteomes" id="UP001153555">
    <property type="component" value="Unassembled WGS sequence"/>
</dbReference>
<evidence type="ECO:0000256" key="2">
    <source>
        <dbReference type="SAM" id="MobiDB-lite"/>
    </source>
</evidence>